<dbReference type="GO" id="GO:0003676">
    <property type="term" value="F:nucleic acid binding"/>
    <property type="evidence" value="ECO:0007669"/>
    <property type="project" value="InterPro"/>
</dbReference>
<dbReference type="GO" id="GO:0005634">
    <property type="term" value="C:nucleus"/>
    <property type="evidence" value="ECO:0007669"/>
    <property type="project" value="TreeGrafter"/>
</dbReference>
<feature type="domain" description="3'-5' exonuclease" evidence="3">
    <location>
        <begin position="73"/>
        <end position="225"/>
    </location>
</feature>
<sequence length="239" mass="26983">MDHYIYISPPPSNSVFPPGHIILAPVPCLPDFYSVNFEGELIRVTVAKKAVHIHEWISGICRIHRPSLERKLIVGIDTEWLPNLAPDDDHPVAILQLCVGQYCLIVQLLHADCIPPSLYGFLADPRHVFCGVGVQEDVKKLYDHHGLTVANTADLNDLARLASELDGREYYHMGLKKMALAILGKAMVKPLRVTLSKWDSHNLDSEQVEYAAVDAYVSFQIAFALYPWIDYQLEEIVHY</sequence>
<dbReference type="FunFam" id="3.30.420.10:FF:000054">
    <property type="entry name" value="Werner Syndrome-like exonuclease"/>
    <property type="match status" value="1"/>
</dbReference>
<dbReference type="GO" id="GO:0005737">
    <property type="term" value="C:cytoplasm"/>
    <property type="evidence" value="ECO:0007669"/>
    <property type="project" value="TreeGrafter"/>
</dbReference>
<proteinExistence type="predicted"/>
<dbReference type="RefSeq" id="XP_011093839.1">
    <property type="nucleotide sequence ID" value="XM_011095537.2"/>
</dbReference>
<dbReference type="PANTHER" id="PTHR13620:SF76">
    <property type="entry name" value="WERNER SYNDROME-LIKE EXONUCLEASE"/>
    <property type="match status" value="1"/>
</dbReference>
<dbReference type="InterPro" id="IPR002562">
    <property type="entry name" value="3'-5'_exonuclease_dom"/>
</dbReference>
<dbReference type="GO" id="GO:0006139">
    <property type="term" value="P:nucleobase-containing compound metabolic process"/>
    <property type="evidence" value="ECO:0007669"/>
    <property type="project" value="InterPro"/>
</dbReference>
<dbReference type="Gene3D" id="3.30.420.10">
    <property type="entry name" value="Ribonuclease H-like superfamily/Ribonuclease H"/>
    <property type="match status" value="1"/>
</dbReference>
<evidence type="ECO:0000313" key="5">
    <source>
        <dbReference type="RefSeq" id="XP_011093839.1"/>
    </source>
</evidence>
<evidence type="ECO:0000256" key="1">
    <source>
        <dbReference type="ARBA" id="ARBA00022722"/>
    </source>
</evidence>
<reference evidence="5" key="1">
    <citation type="submission" date="2025-08" db="UniProtKB">
        <authorList>
            <consortium name="RefSeq"/>
        </authorList>
    </citation>
    <scope>IDENTIFICATION</scope>
</reference>
<organism evidence="4 5">
    <name type="scientific">Sesamum indicum</name>
    <name type="common">Oriental sesame</name>
    <name type="synonym">Sesamum orientale</name>
    <dbReference type="NCBI Taxonomy" id="4182"/>
    <lineage>
        <taxon>Eukaryota</taxon>
        <taxon>Viridiplantae</taxon>
        <taxon>Streptophyta</taxon>
        <taxon>Embryophyta</taxon>
        <taxon>Tracheophyta</taxon>
        <taxon>Spermatophyta</taxon>
        <taxon>Magnoliopsida</taxon>
        <taxon>eudicotyledons</taxon>
        <taxon>Gunneridae</taxon>
        <taxon>Pentapetalae</taxon>
        <taxon>asterids</taxon>
        <taxon>lamiids</taxon>
        <taxon>Lamiales</taxon>
        <taxon>Pedaliaceae</taxon>
        <taxon>Sesamum</taxon>
    </lineage>
</organism>
<evidence type="ECO:0000313" key="4">
    <source>
        <dbReference type="Proteomes" id="UP000504604"/>
    </source>
</evidence>
<dbReference type="InterPro" id="IPR036397">
    <property type="entry name" value="RNaseH_sf"/>
</dbReference>
<keyword evidence="1" id="KW-0540">Nuclease</keyword>
<protein>
    <submittedName>
        <fullName evidence="5">Werner Syndrome-like exonuclease</fullName>
    </submittedName>
</protein>
<dbReference type="GO" id="GO:0008408">
    <property type="term" value="F:3'-5' exonuclease activity"/>
    <property type="evidence" value="ECO:0007669"/>
    <property type="project" value="InterPro"/>
</dbReference>
<name>A0A6I9UHV7_SESIN</name>
<dbReference type="InParanoid" id="A0A6I9UHV7"/>
<dbReference type="InterPro" id="IPR012337">
    <property type="entry name" value="RNaseH-like_sf"/>
</dbReference>
<dbReference type="GeneID" id="105173689"/>
<dbReference type="OrthoDB" id="1920326at2759"/>
<evidence type="ECO:0000259" key="3">
    <source>
        <dbReference type="Pfam" id="PF01612"/>
    </source>
</evidence>
<evidence type="ECO:0000256" key="2">
    <source>
        <dbReference type="ARBA" id="ARBA00022801"/>
    </source>
</evidence>
<dbReference type="Gramene" id="SIN_1024676.t">
    <property type="protein sequence ID" value="SIN_1024676.t.cds1"/>
    <property type="gene ID" value="SIN_1024676"/>
</dbReference>
<dbReference type="SUPFAM" id="SSF53098">
    <property type="entry name" value="Ribonuclease H-like"/>
    <property type="match status" value="1"/>
</dbReference>
<dbReference type="KEGG" id="sind:105173689"/>
<dbReference type="Pfam" id="PF01612">
    <property type="entry name" value="DNA_pol_A_exo1"/>
    <property type="match status" value="1"/>
</dbReference>
<dbReference type="Proteomes" id="UP000504604">
    <property type="component" value="Linkage group LG11"/>
</dbReference>
<dbReference type="InterPro" id="IPR051132">
    <property type="entry name" value="3-5_Exonuclease_domain"/>
</dbReference>
<dbReference type="CDD" id="cd06141">
    <property type="entry name" value="WRN_exo"/>
    <property type="match status" value="1"/>
</dbReference>
<accession>A0A6I9UHV7</accession>
<keyword evidence="4" id="KW-1185">Reference proteome</keyword>
<dbReference type="FunCoup" id="A0A6I9UHV7">
    <property type="interactions" value="141"/>
</dbReference>
<keyword evidence="2" id="KW-0378">Hydrolase</keyword>
<dbReference type="PANTHER" id="PTHR13620">
    <property type="entry name" value="3-5 EXONUCLEASE"/>
    <property type="match status" value="1"/>
</dbReference>
<dbReference type="AlphaFoldDB" id="A0A6I9UHV7"/>
<gene>
    <name evidence="5" type="primary">LOC105173689</name>
</gene>